<evidence type="ECO:0000313" key="2">
    <source>
        <dbReference type="EMBL" id="EFJ41610.1"/>
    </source>
</evidence>
<dbReference type="AlphaFoldDB" id="D8UF33"/>
<evidence type="ECO:0008006" key="4">
    <source>
        <dbReference type="Google" id="ProtNLM"/>
    </source>
</evidence>
<feature type="signal peptide" evidence="1">
    <location>
        <begin position="1"/>
        <end position="27"/>
    </location>
</feature>
<organism evidence="3">
    <name type="scientific">Volvox carteri f. nagariensis</name>
    <dbReference type="NCBI Taxonomy" id="3068"/>
    <lineage>
        <taxon>Eukaryota</taxon>
        <taxon>Viridiplantae</taxon>
        <taxon>Chlorophyta</taxon>
        <taxon>core chlorophytes</taxon>
        <taxon>Chlorophyceae</taxon>
        <taxon>CS clade</taxon>
        <taxon>Chlamydomonadales</taxon>
        <taxon>Volvocaceae</taxon>
        <taxon>Volvox</taxon>
    </lineage>
</organism>
<evidence type="ECO:0000256" key="1">
    <source>
        <dbReference type="SAM" id="SignalP"/>
    </source>
</evidence>
<reference evidence="2 3" key="1">
    <citation type="journal article" date="2010" name="Science">
        <title>Genomic analysis of organismal complexity in the multicellular green alga Volvox carteri.</title>
        <authorList>
            <person name="Prochnik S.E."/>
            <person name="Umen J."/>
            <person name="Nedelcu A.M."/>
            <person name="Hallmann A."/>
            <person name="Miller S.M."/>
            <person name="Nishii I."/>
            <person name="Ferris P."/>
            <person name="Kuo A."/>
            <person name="Mitros T."/>
            <person name="Fritz-Laylin L.K."/>
            <person name="Hellsten U."/>
            <person name="Chapman J."/>
            <person name="Simakov O."/>
            <person name="Rensing S.A."/>
            <person name="Terry A."/>
            <person name="Pangilinan J."/>
            <person name="Kapitonov V."/>
            <person name="Jurka J."/>
            <person name="Salamov A."/>
            <person name="Shapiro H."/>
            <person name="Schmutz J."/>
            <person name="Grimwood J."/>
            <person name="Lindquist E."/>
            <person name="Lucas S."/>
            <person name="Grigoriev I.V."/>
            <person name="Schmitt R."/>
            <person name="Kirk D."/>
            <person name="Rokhsar D.S."/>
        </authorList>
    </citation>
    <scope>NUCLEOTIDE SEQUENCE [LARGE SCALE GENOMIC DNA]</scope>
    <source>
        <strain evidence="3">f. Nagariensis / Eve</strain>
    </source>
</reference>
<protein>
    <recommendedName>
        <fullName evidence="4">Glycosyltransferase family 92 protein</fullName>
    </recommendedName>
</protein>
<gene>
    <name evidence="2" type="ORF">VOLCADRAFT_98338</name>
</gene>
<keyword evidence="3" id="KW-1185">Reference proteome</keyword>
<dbReference type="eggNOG" id="ENOG502SE3K">
    <property type="taxonomic scope" value="Eukaryota"/>
</dbReference>
<sequence length="536" mass="59987">MAISNSLPSFLFPISFCLASFMISASAGVANHITGIDRAVLSASSVPSSIPVLEPLWGCESPALPPGSFHVVVSTYNADPEQVLPWLWHLGLTNAAVFLYYRIDDPYIQRQYHGTVKLPCSMSLNVIPLLPNKGREAAVFLHHIVTHYDNLPLLQTNAKLNTHANANLFTPKHPKQPELMPTTPCYWHTTMAPPPATPCVVPSIGEQGASTGAWTVSSAVPISFVSCIYDSPPTDQLTHPPHRQDSFSSRDWLTSMVVTLSSGCVESWARGCCSEFICSSYRPACPFITDNCTYTEKSRRAKDVHRHIFMHQFGMYDARHENQVVGPDSETRRPVALLRYVGAAHRSTEMWNISHEYPPDEKRHSKEHTLQPLHHLHVRLGPPWLLQDLLERYNFTARKKSHFKSCCASLVLRKQAVRRWPVELYKYGRGGVVVLVLVAVLTFPFSRLSSLALPTRPPPPAATCAHTYVHTHPQAVSGPGWALWLDRDYNTYDTLAYIRVDFHLKHIQGCPAQFTPQFQELVRVMRGHAEGGPEQG</sequence>
<dbReference type="OrthoDB" id="28755at2759"/>
<evidence type="ECO:0000313" key="3">
    <source>
        <dbReference type="Proteomes" id="UP000001058"/>
    </source>
</evidence>
<proteinExistence type="predicted"/>
<name>D8UF33_VOLCA</name>
<dbReference type="InParanoid" id="D8UF33"/>
<dbReference type="Proteomes" id="UP000001058">
    <property type="component" value="Unassembled WGS sequence"/>
</dbReference>
<feature type="chain" id="PRO_5003124461" description="Glycosyltransferase family 92 protein" evidence="1">
    <location>
        <begin position="28"/>
        <end position="536"/>
    </location>
</feature>
<keyword evidence="1" id="KW-0732">Signal</keyword>
<dbReference type="EMBL" id="GL378392">
    <property type="protein sequence ID" value="EFJ41610.1"/>
    <property type="molecule type" value="Genomic_DNA"/>
</dbReference>
<dbReference type="GeneID" id="9626753"/>
<dbReference type="RefSeq" id="XP_002957266.1">
    <property type="nucleotide sequence ID" value="XM_002957220.1"/>
</dbReference>
<dbReference type="KEGG" id="vcn:VOLCADRAFT_98338"/>
<accession>D8UF33</accession>